<feature type="domain" description="GRF-type" evidence="6">
    <location>
        <begin position="159"/>
        <end position="202"/>
    </location>
</feature>
<sequence>MRGVHVVMGVRNLSAGARVRDEILKQVPSAKIEILNLDLTSMSSVRRFAENFKALNLPLNILINNAGVCFVPFKLSEDDIELHFATNHIGLFLLTDLLIEKMKVTAIESGKEGRVVMVASGAATVCYVALHPQRGIFRFFFPSHNSLAHPVSRGANGVSTYGAVAKAARWISWSRDNPGRRYYKCRNARDGGCDFFDWHEGPMSSFLRDLLNDLRDAVWSLRREKDELVVAVREGQAMARDVDAARRELAVLKKHVAETDAKLVPLKEQNRRLEKDRCMLFFVLLAICGQFVMLFPRRPKTMWGPLRRRSPSGFSPSSTAEEVTAGFDGSGLVAVVPPVGLVLKHAEFSRCGECTF</sequence>
<dbReference type="Gene3D" id="3.40.50.720">
    <property type="entry name" value="NAD(P)-binding Rossmann-like Domain"/>
    <property type="match status" value="1"/>
</dbReference>
<name>A0A0E0DC18_9ORYZ</name>
<evidence type="ECO:0000259" key="6">
    <source>
        <dbReference type="PROSITE" id="PS51999"/>
    </source>
</evidence>
<dbReference type="GO" id="GO:0008270">
    <property type="term" value="F:zinc ion binding"/>
    <property type="evidence" value="ECO:0007669"/>
    <property type="project" value="UniProtKB-KW"/>
</dbReference>
<evidence type="ECO:0000313" key="8">
    <source>
        <dbReference type="Proteomes" id="UP000008021"/>
    </source>
</evidence>
<keyword evidence="5" id="KW-1133">Transmembrane helix</keyword>
<accession>A0A0E0DC18</accession>
<keyword evidence="5" id="KW-0812">Transmembrane</keyword>
<evidence type="ECO:0000313" key="7">
    <source>
        <dbReference type="EnsemblPlants" id="OMERI04G05820.1"/>
    </source>
</evidence>
<reference evidence="7" key="1">
    <citation type="submission" date="2015-04" db="UniProtKB">
        <authorList>
            <consortium name="EnsemblPlants"/>
        </authorList>
    </citation>
    <scope>IDENTIFICATION</scope>
</reference>
<keyword evidence="2 4" id="KW-0863">Zinc-finger</keyword>
<dbReference type="InterPro" id="IPR002347">
    <property type="entry name" value="SDR_fam"/>
</dbReference>
<dbReference type="Gramene" id="OMERI04G05820.1">
    <property type="protein sequence ID" value="OMERI04G05820.1"/>
    <property type="gene ID" value="OMERI04G05820"/>
</dbReference>
<reference evidence="7" key="2">
    <citation type="submission" date="2018-05" db="EMBL/GenBank/DDBJ databases">
        <title>OmerRS3 (Oryza meridionalis Reference Sequence Version 3).</title>
        <authorList>
            <person name="Zhang J."/>
            <person name="Kudrna D."/>
            <person name="Lee S."/>
            <person name="Talag J."/>
            <person name="Welchert J."/>
            <person name="Wing R.A."/>
        </authorList>
    </citation>
    <scope>NUCLEOTIDE SEQUENCE [LARGE SCALE GENOMIC DNA]</scope>
    <source>
        <strain evidence="7">OR44</strain>
    </source>
</reference>
<dbReference type="PROSITE" id="PS51999">
    <property type="entry name" value="ZF_GRF"/>
    <property type="match status" value="1"/>
</dbReference>
<dbReference type="PANTHER" id="PTHR48476:SF1">
    <property type="entry name" value="SHORT-CHAIN DEHYDROGENASE TIC 32, CHLOROPLASTIC-LIKE"/>
    <property type="match status" value="1"/>
</dbReference>
<dbReference type="Pfam" id="PF06839">
    <property type="entry name" value="Zn_ribbon_GRF"/>
    <property type="match status" value="1"/>
</dbReference>
<dbReference type="Pfam" id="PF00106">
    <property type="entry name" value="adh_short"/>
    <property type="match status" value="1"/>
</dbReference>
<keyword evidence="1" id="KW-0479">Metal-binding</keyword>
<dbReference type="EnsemblPlants" id="OMERI04G05820.2">
    <property type="protein sequence ID" value="OMERI04G05820.2"/>
    <property type="gene ID" value="OMERI04G05820"/>
</dbReference>
<dbReference type="STRING" id="40149.A0A0E0DC18"/>
<keyword evidence="3" id="KW-0862">Zinc</keyword>
<dbReference type="AlphaFoldDB" id="A0A0E0DC18"/>
<dbReference type="EnsemblPlants" id="OMERI04G05820.1">
    <property type="protein sequence ID" value="OMERI04G05820.1"/>
    <property type="gene ID" value="OMERI04G05820"/>
</dbReference>
<dbReference type="InterPro" id="IPR036291">
    <property type="entry name" value="NAD(P)-bd_dom_sf"/>
</dbReference>
<evidence type="ECO:0000256" key="2">
    <source>
        <dbReference type="ARBA" id="ARBA00022771"/>
    </source>
</evidence>
<evidence type="ECO:0000256" key="4">
    <source>
        <dbReference type="PROSITE-ProRule" id="PRU01343"/>
    </source>
</evidence>
<keyword evidence="8" id="KW-1185">Reference proteome</keyword>
<dbReference type="InterPro" id="IPR055280">
    <property type="entry name" value="TIC32"/>
</dbReference>
<dbReference type="Gramene" id="OMERI04G05820.2">
    <property type="protein sequence ID" value="OMERI04G05820.2"/>
    <property type="gene ID" value="OMERI04G05820"/>
</dbReference>
<dbReference type="EnsemblPlants" id="OMERI04G05820.3">
    <property type="protein sequence ID" value="OMERI04G05820.3"/>
    <property type="gene ID" value="OMERI04G05820"/>
</dbReference>
<protein>
    <recommendedName>
        <fullName evidence="6">GRF-type domain-containing protein</fullName>
    </recommendedName>
</protein>
<dbReference type="Gramene" id="OMERI04G05820.3">
    <property type="protein sequence ID" value="OMERI04G05820.3"/>
    <property type="gene ID" value="OMERI04G05820"/>
</dbReference>
<evidence type="ECO:0000256" key="1">
    <source>
        <dbReference type="ARBA" id="ARBA00022723"/>
    </source>
</evidence>
<proteinExistence type="predicted"/>
<dbReference type="SUPFAM" id="SSF51735">
    <property type="entry name" value="NAD(P)-binding Rossmann-fold domains"/>
    <property type="match status" value="1"/>
</dbReference>
<organism evidence="7">
    <name type="scientific">Oryza meridionalis</name>
    <dbReference type="NCBI Taxonomy" id="40149"/>
    <lineage>
        <taxon>Eukaryota</taxon>
        <taxon>Viridiplantae</taxon>
        <taxon>Streptophyta</taxon>
        <taxon>Embryophyta</taxon>
        <taxon>Tracheophyta</taxon>
        <taxon>Spermatophyta</taxon>
        <taxon>Magnoliopsida</taxon>
        <taxon>Liliopsida</taxon>
        <taxon>Poales</taxon>
        <taxon>Poaceae</taxon>
        <taxon>BOP clade</taxon>
        <taxon>Oryzoideae</taxon>
        <taxon>Oryzeae</taxon>
        <taxon>Oryzinae</taxon>
        <taxon>Oryza</taxon>
    </lineage>
</organism>
<keyword evidence="5" id="KW-0472">Membrane</keyword>
<evidence type="ECO:0000256" key="5">
    <source>
        <dbReference type="SAM" id="Phobius"/>
    </source>
</evidence>
<dbReference type="Proteomes" id="UP000008021">
    <property type="component" value="Chromosome 4"/>
</dbReference>
<dbReference type="PANTHER" id="PTHR48476">
    <property type="entry name" value="SHORT-CHAIN DEHYDROGENASE TIC 32, CHLOROPLASTIC-LIKE"/>
    <property type="match status" value="1"/>
</dbReference>
<evidence type="ECO:0000256" key="3">
    <source>
        <dbReference type="ARBA" id="ARBA00022833"/>
    </source>
</evidence>
<feature type="transmembrane region" description="Helical" evidence="5">
    <location>
        <begin position="279"/>
        <end position="296"/>
    </location>
</feature>
<dbReference type="InterPro" id="IPR010666">
    <property type="entry name" value="Znf_GRF"/>
</dbReference>